<name>A0ABR8V903_9BACT</name>
<evidence type="ECO:0000256" key="3">
    <source>
        <dbReference type="ARBA" id="ARBA00022827"/>
    </source>
</evidence>
<dbReference type="Pfam" id="PF13450">
    <property type="entry name" value="NAD_binding_8"/>
    <property type="match status" value="1"/>
</dbReference>
<evidence type="ECO:0000313" key="6">
    <source>
        <dbReference type="EMBL" id="MBD8001240.1"/>
    </source>
</evidence>
<dbReference type="Gene3D" id="3.50.50.60">
    <property type="entry name" value="FAD/NAD(P)-binding domain"/>
    <property type="match status" value="2"/>
</dbReference>
<organism evidence="6 7">
    <name type="scientific">Phocaeicola faecium</name>
    <dbReference type="NCBI Taxonomy" id="2762213"/>
    <lineage>
        <taxon>Bacteria</taxon>
        <taxon>Pseudomonadati</taxon>
        <taxon>Bacteroidota</taxon>
        <taxon>Bacteroidia</taxon>
        <taxon>Bacteroidales</taxon>
        <taxon>Bacteroidaceae</taxon>
        <taxon>Phocaeicola</taxon>
    </lineage>
</organism>
<evidence type="ECO:0000256" key="1">
    <source>
        <dbReference type="ARBA" id="ARBA00022630"/>
    </source>
</evidence>
<dbReference type="SUPFAM" id="SSF51905">
    <property type="entry name" value="FAD/NAD(P)-binding domain"/>
    <property type="match status" value="1"/>
</dbReference>
<evidence type="ECO:0000256" key="4">
    <source>
        <dbReference type="ARBA" id="ARBA00022857"/>
    </source>
</evidence>
<dbReference type="InterPro" id="IPR036188">
    <property type="entry name" value="FAD/NAD-bd_sf"/>
</dbReference>
<dbReference type="EMBL" id="JACSPQ010000001">
    <property type="protein sequence ID" value="MBD8001240.1"/>
    <property type="molecule type" value="Genomic_DNA"/>
</dbReference>
<accession>A0ABR8V903</accession>
<keyword evidence="7" id="KW-1185">Reference proteome</keyword>
<keyword evidence="3" id="KW-0274">FAD</keyword>
<evidence type="ECO:0000256" key="5">
    <source>
        <dbReference type="ARBA" id="ARBA00023027"/>
    </source>
</evidence>
<proteinExistence type="predicted"/>
<dbReference type="InterPro" id="IPR052206">
    <property type="entry name" value="Retinol_saturase"/>
</dbReference>
<dbReference type="PANTHER" id="PTHR46091:SF3">
    <property type="entry name" value="AMINE OXIDASE DOMAIN-CONTAINING PROTEIN"/>
    <property type="match status" value="1"/>
</dbReference>
<evidence type="ECO:0000256" key="2">
    <source>
        <dbReference type="ARBA" id="ARBA00022729"/>
    </source>
</evidence>
<comment type="caution">
    <text evidence="6">The sequence shown here is derived from an EMBL/GenBank/DDBJ whole genome shotgun (WGS) entry which is preliminary data.</text>
</comment>
<reference evidence="6 7" key="1">
    <citation type="submission" date="2020-08" db="EMBL/GenBank/DDBJ databases">
        <title>A Genomic Blueprint of the Chicken Gut Microbiome.</title>
        <authorList>
            <person name="Gilroy R."/>
            <person name="Ravi A."/>
            <person name="Getino M."/>
            <person name="Pursley I."/>
            <person name="Horton D.L."/>
            <person name="Alikhan N.-F."/>
            <person name="Baker D."/>
            <person name="Gharbi K."/>
            <person name="Hall N."/>
            <person name="Watson M."/>
            <person name="Adriaenssens E.M."/>
            <person name="Foster-Nyarko E."/>
            <person name="Jarju S."/>
            <person name="Secka A."/>
            <person name="Antonio M."/>
            <person name="Oren A."/>
            <person name="Chaudhuri R."/>
            <person name="La Ragione R.M."/>
            <person name="Hildebrand F."/>
            <person name="Pallen M.J."/>
        </authorList>
    </citation>
    <scope>NUCLEOTIDE SEQUENCE [LARGE SCALE GENOMIC DNA]</scope>
    <source>
        <strain evidence="6 7">Sa1YUN3</strain>
    </source>
</reference>
<dbReference type="RefSeq" id="WP_191709556.1">
    <property type="nucleotide sequence ID" value="NZ_JACSPQ010000001.1"/>
</dbReference>
<dbReference type="Proteomes" id="UP000616346">
    <property type="component" value="Unassembled WGS sequence"/>
</dbReference>
<evidence type="ECO:0000313" key="7">
    <source>
        <dbReference type="Proteomes" id="UP000616346"/>
    </source>
</evidence>
<keyword evidence="2" id="KW-0732">Signal</keyword>
<keyword evidence="5" id="KW-0520">NAD</keyword>
<sequence length="493" mass="55576">MKYDVIIIGSGLGGLVCASVLSRSGRSVLLLERETQAGGCIQSYKRRGMRFDTGFHYVGGLGEGQSLHAAFDYLGLLRLPWQRLDEAFDRVTIADRTFAFMQGYDAFVDALAAEFPAERKGLEQYARLLRYTSEHQFDALNPSAPESSDFPDLVETSAYGYLERTFNDSLLINVLSGTSLKMELRRESLPLFTFAHGNGSFIESSWRLKGDGSLIVDSLLNDIRSRGGDIVYNAEVTELVEQGGKLRCAVCADGERYEGDTFISDVHPAVTCGWVKQSERMKKVYRNRIARLENTFGMFTVSLALKPQSVRYFNCNRYVYRRPDVWTFYQADAPVSGILISCRVPDDGSEYTRQLDLLTPMPWSRCTPWTDTTVGRRGEAYRQMKEQMADECMTLAERILPGLSRHVEARYTSTPLTYRDYTFTPEGSAYGLRKDFNSPMLTMLSPRTPIPNLLLTGQNLMLHGLHGVTMTALFTCAEVMGKEKIWNIVNTNQ</sequence>
<keyword evidence="4" id="KW-0521">NADP</keyword>
<protein>
    <submittedName>
        <fullName evidence="6">NAD(P)/FAD-dependent oxidoreductase</fullName>
    </submittedName>
</protein>
<gene>
    <name evidence="6" type="ORF">H9626_03285</name>
</gene>
<keyword evidence="1" id="KW-0285">Flavoprotein</keyword>
<dbReference type="PANTHER" id="PTHR46091">
    <property type="entry name" value="BLR7054 PROTEIN"/>
    <property type="match status" value="1"/>
</dbReference>